<reference evidence="4" key="2">
    <citation type="submission" date="2016-12" db="EMBL/GenBank/DDBJ databases">
        <title>Mouse lemur reference genome and diversity panel.</title>
        <authorList>
            <person name="Harris R."/>
            <person name="Larsen P."/>
            <person name="Liu Y."/>
            <person name="Hughes D.S."/>
            <person name="Murali S."/>
            <person name="Raveendran M."/>
            <person name="Korchina V."/>
            <person name="Wang M."/>
            <person name="Jhangiani S."/>
            <person name="Bandaranaike D."/>
            <person name="Bellair M."/>
            <person name="Blankenburg K."/>
            <person name="Chao H."/>
            <person name="Dahdouli M."/>
            <person name="Dinh H."/>
            <person name="Doddapaneni H."/>
            <person name="English A."/>
            <person name="Firestine M."/>
            <person name="Gnanaolivu R."/>
            <person name="Gross S."/>
            <person name="Hernandez B."/>
            <person name="Javaid M."/>
            <person name="Jayaseelan J."/>
            <person name="Jones J."/>
            <person name="Khan Z."/>
            <person name="Kovar C."/>
            <person name="Kurapati P."/>
            <person name="Le B."/>
            <person name="Lee S."/>
            <person name="Li M."/>
            <person name="Mathew T."/>
            <person name="Narasimhan A."/>
            <person name="Ngo D."/>
            <person name="Nguyen L."/>
            <person name="Okwuonu G."/>
            <person name="Ongeri F."/>
            <person name="Osuji N."/>
            <person name="Pu L.-L."/>
            <person name="Puazo M."/>
            <person name="Quiroz J."/>
            <person name="Raj R."/>
            <person name="Rajbhandari K."/>
            <person name="Reid J.G."/>
            <person name="Santibanez J."/>
            <person name="Sexton D."/>
            <person name="Skinner E."/>
            <person name="Vee V."/>
            <person name="Weissenberger G."/>
            <person name="Wu Y."/>
            <person name="Xin Y."/>
            <person name="Han Y."/>
            <person name="Campbell C."/>
            <person name="Brown A."/>
            <person name="Sullivan B."/>
            <person name="Shelton J."/>
            <person name="Brown S."/>
            <person name="Dudchenko O."/>
            <person name="Machol I."/>
            <person name="Durand N."/>
            <person name="Shamim M."/>
            <person name="Lieberman A."/>
            <person name="Muzny D.M."/>
            <person name="Richards S."/>
            <person name="Yoder A."/>
            <person name="Worley K.C."/>
            <person name="Rogers J."/>
            <person name="Gibbs R.A."/>
        </authorList>
    </citation>
    <scope>NUCLEOTIDE SEQUENCE [LARGE SCALE GENOMIC DNA]</scope>
</reference>
<dbReference type="KEGG" id="mmur:105884280"/>
<evidence type="ECO:0000259" key="1">
    <source>
        <dbReference type="Pfam" id="PF15793"/>
    </source>
</evidence>
<dbReference type="PANTHER" id="PTHR14495:SF2">
    <property type="entry name" value="SHIELDIN COMPLEX SUBUNIT 2"/>
    <property type="match status" value="1"/>
</dbReference>
<feature type="domain" description="Shieldin complex subunit 2 second OB fold" evidence="3">
    <location>
        <begin position="595"/>
        <end position="676"/>
    </location>
</feature>
<protein>
    <submittedName>
        <fullName evidence="6">Protein FAM35A isoform X2</fullName>
    </submittedName>
    <submittedName>
        <fullName evidence="4">Shieldin complex subunit 2</fullName>
    </submittedName>
</protein>
<dbReference type="OrthoDB" id="5963585at2759"/>
<organism evidence="4 5">
    <name type="scientific">Microcebus murinus</name>
    <name type="common">Gray mouse lemur</name>
    <name type="synonym">Lemur murinus</name>
    <dbReference type="NCBI Taxonomy" id="30608"/>
    <lineage>
        <taxon>Eukaryota</taxon>
        <taxon>Metazoa</taxon>
        <taxon>Chordata</taxon>
        <taxon>Craniata</taxon>
        <taxon>Vertebrata</taxon>
        <taxon>Euteleostomi</taxon>
        <taxon>Mammalia</taxon>
        <taxon>Eutheria</taxon>
        <taxon>Euarchontoglires</taxon>
        <taxon>Primates</taxon>
        <taxon>Strepsirrhini</taxon>
        <taxon>Lemuriformes</taxon>
        <taxon>Cheirogaleidae</taxon>
        <taxon>Microcebus</taxon>
    </lineage>
</organism>
<dbReference type="InterPro" id="IPR029715">
    <property type="entry name" value="FAM35A"/>
</dbReference>
<dbReference type="RefSeq" id="XP_012643495.1">
    <property type="nucleotide sequence ID" value="XM_012788041.1"/>
</dbReference>
<dbReference type="EMBL" id="ABDC03019075">
    <property type="status" value="NOT_ANNOTATED_CDS"/>
    <property type="molecule type" value="Genomic_DNA"/>
</dbReference>
<dbReference type="EMBL" id="ABDC03019076">
    <property type="status" value="NOT_ANNOTATED_CDS"/>
    <property type="molecule type" value="Genomic_DNA"/>
</dbReference>
<dbReference type="InterPro" id="IPR053944">
    <property type="entry name" value="SHLD2_OB2"/>
</dbReference>
<dbReference type="Pfam" id="PF22779">
    <property type="entry name" value="OB_SHLD2_2nd"/>
    <property type="match status" value="1"/>
</dbReference>
<dbReference type="GeneID" id="105884280"/>
<feature type="domain" description="Shieldin complex subunit 2 first OB fold" evidence="2">
    <location>
        <begin position="428"/>
        <end position="563"/>
    </location>
</feature>
<dbReference type="GeneTree" id="ENSGT00390000003133"/>
<dbReference type="GO" id="GO:0045830">
    <property type="term" value="P:positive regulation of isotype switching"/>
    <property type="evidence" value="ECO:0007669"/>
    <property type="project" value="Ensembl"/>
</dbReference>
<feature type="domain" description="Shieldin complex subunit 2 C-terminal" evidence="1">
    <location>
        <begin position="733"/>
        <end position="896"/>
    </location>
</feature>
<evidence type="ECO:0000313" key="6">
    <source>
        <dbReference type="RefSeq" id="XP_012643496.1"/>
    </source>
</evidence>
<sequence length="908" mass="102027">MNGGSQVHIFWGAPISPLKMTVSQDTASLMATAGPWKEIQLLYNQHSLCLKDEKHEHKNLESYQVPESIGPPDLLSGHFLANAMNRSVHVKDDFIHSISETQNINSQKTHPLGLSDVTNSDVQICGFKGRVQHLTKEEKHQKLLSENKRVMDKQPEEQPSIHGQNFQTDSFQLDHRCAALLDLVCSTEQINVGPGAVQTKCMSTKHHEIQNWCPKFFTSNPVDKSRSEGAVRNVSNLKISTDTEFLSIMTSSQVAFLAQRKDKGQNSVNKGNVNMGIEPKGSHGEIRTIENNVIQSNDDFAEGYENGENQAYSLELFSPVCPETKSNHIHINSNKGLEENTGSQEVFNSEDKLPPNEIHIELCSSGILCSQRNTFHKRAAKRSWASEDKLGHSKALSKVLQVSKKMKLMSNARDSAVAMDQRNVLGFKGIKKTSLIKNCDSKSQKYNCLVMVLSPCHVKEINIKSGPNSGSKVPLATITVIDQSEVKKKVFLWRATAFWALTVFLGDIILLTDVVVHEDQWVGETVLQSTFTSQLLNLGSYSSVQPEEYSSVVSDVVLQDLLAYVSSKHSYLRDLPQRRPQRMNSIEFVELEQLQPDILVHALLKVIDITVLTEALYSYRGQKQRKVMLTVEQAQGQHYVLVLWGPGAAWYPQLQKKKDYIWEFKYLFVQRNCILENLELHTTPWSSCECLFDDDIRAITFKAKFQKSAPSFVKMSNLATHFEDKCSAVVLIKARILELAFPIPAAQKIALNVHSSLKSIFSSLPHVIYTGCAKCALELETDENRIYKQCFSCLPFTMKRIYYRPALMTVGNGGHNVCIRVGSKLIEKILLNISPDCLNRAIVPSSDVTYGMVAADLVHSLLAVRAEPWLLKIQSLFVLDENSYPLQQDFSLLDFYPDIVKHGAYALL</sequence>
<dbReference type="RefSeq" id="XP_012643494.1">
    <property type="nucleotide sequence ID" value="XM_012788040.1"/>
</dbReference>
<dbReference type="Proteomes" id="UP000694394">
    <property type="component" value="Chromosome 15"/>
</dbReference>
<dbReference type="RefSeq" id="XP_012643492.1">
    <property type="nucleotide sequence ID" value="XM_012788038.1"/>
</dbReference>
<dbReference type="Ensembl" id="ENSMICT00000036679.2">
    <property type="protein sequence ID" value="ENSMICP00000036697.1"/>
    <property type="gene ID" value="ENSMICG00000029494.2"/>
</dbReference>
<dbReference type="CTD" id="54537"/>
<dbReference type="Pfam" id="PF15793">
    <property type="entry name" value="SHLD2_C"/>
    <property type="match status" value="1"/>
</dbReference>
<name>A0A8B7HZ01_MICMU</name>
<dbReference type="GO" id="GO:2001034">
    <property type="term" value="P:positive regulation of double-strand break repair via nonhomologous end joining"/>
    <property type="evidence" value="ECO:0007669"/>
    <property type="project" value="Ensembl"/>
</dbReference>
<dbReference type="InterPro" id="IPR049507">
    <property type="entry name" value="SHLD2_OB1"/>
</dbReference>
<evidence type="ECO:0000259" key="2">
    <source>
        <dbReference type="Pfam" id="PF21669"/>
    </source>
</evidence>
<dbReference type="InterPro" id="IPR031589">
    <property type="entry name" value="SHLD2_C"/>
</dbReference>
<dbReference type="GO" id="GO:2000042">
    <property type="term" value="P:negative regulation of double-strand break repair via homologous recombination"/>
    <property type="evidence" value="ECO:0007669"/>
    <property type="project" value="Ensembl"/>
</dbReference>
<dbReference type="PANTHER" id="PTHR14495">
    <property type="entry name" value="SHIELDIN COMPLEX SUBUNIT 2"/>
    <property type="match status" value="1"/>
</dbReference>
<accession>A0A8B7HZ01</accession>
<dbReference type="GO" id="GO:0015629">
    <property type="term" value="C:actin cytoskeleton"/>
    <property type="evidence" value="ECO:0007669"/>
    <property type="project" value="Ensembl"/>
</dbReference>
<dbReference type="GO" id="GO:0035861">
    <property type="term" value="C:site of double-strand break"/>
    <property type="evidence" value="ECO:0007669"/>
    <property type="project" value="Ensembl"/>
</dbReference>
<dbReference type="RefSeq" id="XP_012643493.1">
    <property type="nucleotide sequence ID" value="XM_012788039.1"/>
</dbReference>
<evidence type="ECO:0000313" key="4">
    <source>
        <dbReference type="Ensembl" id="ENSMICP00000036697.1"/>
    </source>
</evidence>
<gene>
    <name evidence="4" type="primary">SHLD2</name>
    <name evidence="6" type="synonym">FAM35A</name>
</gene>
<evidence type="ECO:0000313" key="5">
    <source>
        <dbReference type="Proteomes" id="UP000694394"/>
    </source>
</evidence>
<keyword evidence="5" id="KW-1185">Reference proteome</keyword>
<dbReference type="GO" id="GO:0005654">
    <property type="term" value="C:nucleoplasm"/>
    <property type="evidence" value="ECO:0007669"/>
    <property type="project" value="Ensembl"/>
</dbReference>
<dbReference type="RefSeq" id="XP_012643496.1">
    <property type="nucleotide sequence ID" value="XM_012788042.2"/>
</dbReference>
<dbReference type="Pfam" id="PF21669">
    <property type="entry name" value="SHLD2_OB1"/>
    <property type="match status" value="1"/>
</dbReference>
<proteinExistence type="predicted"/>
<reference evidence="4" key="4">
    <citation type="submission" date="2025-05" db="UniProtKB">
        <authorList>
            <consortium name="Ensembl"/>
        </authorList>
    </citation>
    <scope>IDENTIFICATION</scope>
</reference>
<reference evidence="6" key="3">
    <citation type="submission" date="2023-09" db="UniProtKB">
        <authorList>
            <consortium name="RefSeq"/>
        </authorList>
    </citation>
    <scope>IDENTIFICATION</scope>
    <source>
        <tissue evidence="6">Liver</tissue>
    </source>
</reference>
<evidence type="ECO:0000259" key="3">
    <source>
        <dbReference type="Pfam" id="PF22779"/>
    </source>
</evidence>
<reference evidence="4" key="1">
    <citation type="submission" date="2007-07" db="EMBL/GenBank/DDBJ databases">
        <authorList>
            <consortium name="The Genome Sequencing Platform"/>
            <consortium name="The Genome Assembly Team"/>
            <person name="Lindblad-Toh K."/>
            <person name="DiPalma F."/>
            <person name="Gnerre S."/>
            <person name="Clamp M."/>
            <person name="Lander E.S."/>
        </authorList>
    </citation>
    <scope>NUCLEOTIDE SEQUENCE [LARGE SCALE GENOMIC DNA]</scope>
</reference>
<dbReference type="AlphaFoldDB" id="A0A8B7HZ01"/>